<dbReference type="Pfam" id="PF06245">
    <property type="entry name" value="DUF1015"/>
    <property type="match status" value="1"/>
</dbReference>
<dbReference type="InterPro" id="IPR008323">
    <property type="entry name" value="UCP033563"/>
</dbReference>
<dbReference type="RefSeq" id="WP_308703482.1">
    <property type="nucleotide sequence ID" value="NZ_AP027463.1"/>
</dbReference>
<reference evidence="1 2" key="1">
    <citation type="journal article" date="2023" name="Int. J. Syst. Evol. Microbiol.">
        <title>Lactiplantibacillus brownii sp. nov., a novel psychrotolerant species isolated from sauerkraut.</title>
        <authorList>
            <person name="Heng Y.C."/>
            <person name="Silvaraju S."/>
            <person name="Lee J.K.Y."/>
            <person name="Kittelmann S."/>
        </authorList>
    </citation>
    <scope>NUCLEOTIDE SEQUENCE [LARGE SCALE GENOMIC DNA]</scope>
    <source>
        <strain evidence="1 2">WILCCON 0030</strain>
    </source>
</reference>
<gene>
    <name evidence="1" type="ORF">RA086_09085</name>
</gene>
<accession>A0ABU1A9W0</accession>
<dbReference type="EMBL" id="JAVCWF010000001">
    <property type="protein sequence ID" value="MDQ7937761.1"/>
    <property type="molecule type" value="Genomic_DNA"/>
</dbReference>
<keyword evidence="2" id="KW-1185">Reference proteome</keyword>
<evidence type="ECO:0000313" key="1">
    <source>
        <dbReference type="EMBL" id="MDQ7937761.1"/>
    </source>
</evidence>
<name>A0ABU1A9W0_9LACO</name>
<sequence>MQLKPFIAVLPNTAGLTKIKTTDQNWSAQDEQTQADSSYYWYELTQNGVHQWRLIARWPENQTVSTMVPADINTVLYPKQPVIEMLIDDWVGHFPKALEVTDDAGVTHRLWQITDTTVNTDITEALAPVQPNKTWLTTTSTPLVMLVADSEWAKFKTPVTVPTHLIKLALKTP</sequence>
<evidence type="ECO:0000313" key="2">
    <source>
        <dbReference type="Proteomes" id="UP001227831"/>
    </source>
</evidence>
<comment type="caution">
    <text evidence="1">The sequence shown here is derived from an EMBL/GenBank/DDBJ whole genome shotgun (WGS) entry which is preliminary data.</text>
</comment>
<protein>
    <submittedName>
        <fullName evidence="1">DUF1015 family protein</fullName>
    </submittedName>
</protein>
<proteinExistence type="predicted"/>
<dbReference type="Proteomes" id="UP001227831">
    <property type="component" value="Unassembled WGS sequence"/>
</dbReference>
<organism evidence="1 2">
    <name type="scientific">Lactiplantibacillus brownii</name>
    <dbReference type="NCBI Taxonomy" id="3069269"/>
    <lineage>
        <taxon>Bacteria</taxon>
        <taxon>Bacillati</taxon>
        <taxon>Bacillota</taxon>
        <taxon>Bacilli</taxon>
        <taxon>Lactobacillales</taxon>
        <taxon>Lactobacillaceae</taxon>
        <taxon>Lactiplantibacillus</taxon>
    </lineage>
</organism>